<dbReference type="EMBL" id="BAABFT010000003">
    <property type="protein sequence ID" value="GAA4318706.1"/>
    <property type="molecule type" value="Genomic_DNA"/>
</dbReference>
<accession>A0ABP8G7R2</accession>
<dbReference type="SUPFAM" id="SSF48452">
    <property type="entry name" value="TPR-like"/>
    <property type="match status" value="1"/>
</dbReference>
<proteinExistence type="inferred from homology"/>
<sequence length="505" mass="54857">MKRKYISYGAATMLLGVALFASCKKSFLELQPAGQTLEVNYYSTPAEAFAGLVAAYEPLSTETGGIDNTYSGVLGPLNSASDDCVTGGGSSTDMTTWQVWNNYTLSAAQGPQGEYWGLDFKGVSRANIILSKLPAVPGLDDATKARYTAEAKFLRAHYYFDLVRLFKNIPLFTTPIDPKEAYNQPQVAPAEIYTLVEADLNAAIPDLPATVSGAENGRATKAAATALLGKVLLYQEKWAAAAAQFKLVNGTPGGTGPFGNKLLAKFGDIFSPDHKFNTEAIFEIAHTGSQSYSWNNWGSFKSNVYTQMIGARSYNGPVFMQGWGFNPVTKSLVDAFKATNDPRYGYTVVNMDSLTAASSSSYEHSYQNTGYFMVKFAPLIKYKAGTGTTELNYPNDYIEIRLADTYLMEAEALIKAGSDAGRAKDLLDAVRARVGLASVPATLDNIYKERRLELATEGHRWFDLVRTGQAAAVLGADGFKTGTHELLPIPLRELNNTKLKQNPGY</sequence>
<comment type="similarity">
    <text evidence="2">Belongs to the SusD family.</text>
</comment>
<dbReference type="CDD" id="cd08977">
    <property type="entry name" value="SusD"/>
    <property type="match status" value="1"/>
</dbReference>
<dbReference type="Gene3D" id="1.25.40.390">
    <property type="match status" value="1"/>
</dbReference>
<feature type="domain" description="RagB/SusD" evidence="6">
    <location>
        <begin position="278"/>
        <end position="505"/>
    </location>
</feature>
<gene>
    <name evidence="8" type="ORF">GCM10023149_16920</name>
</gene>
<dbReference type="InterPro" id="IPR011990">
    <property type="entry name" value="TPR-like_helical_dom_sf"/>
</dbReference>
<evidence type="ECO:0000259" key="6">
    <source>
        <dbReference type="Pfam" id="PF07980"/>
    </source>
</evidence>
<dbReference type="Proteomes" id="UP001500582">
    <property type="component" value="Unassembled WGS sequence"/>
</dbReference>
<organism evidence="8 9">
    <name type="scientific">Mucilaginibacter gynuensis</name>
    <dbReference type="NCBI Taxonomy" id="1302236"/>
    <lineage>
        <taxon>Bacteria</taxon>
        <taxon>Pseudomonadati</taxon>
        <taxon>Bacteroidota</taxon>
        <taxon>Sphingobacteriia</taxon>
        <taxon>Sphingobacteriales</taxon>
        <taxon>Sphingobacteriaceae</taxon>
        <taxon>Mucilaginibacter</taxon>
    </lineage>
</organism>
<dbReference type="InterPro" id="IPR012944">
    <property type="entry name" value="SusD_RagB_dom"/>
</dbReference>
<evidence type="ECO:0000256" key="3">
    <source>
        <dbReference type="ARBA" id="ARBA00022729"/>
    </source>
</evidence>
<feature type="domain" description="SusD-like N-terminal" evidence="7">
    <location>
        <begin position="93"/>
        <end position="233"/>
    </location>
</feature>
<reference evidence="9" key="1">
    <citation type="journal article" date="2019" name="Int. J. Syst. Evol. Microbiol.">
        <title>The Global Catalogue of Microorganisms (GCM) 10K type strain sequencing project: providing services to taxonomists for standard genome sequencing and annotation.</title>
        <authorList>
            <consortium name="The Broad Institute Genomics Platform"/>
            <consortium name="The Broad Institute Genome Sequencing Center for Infectious Disease"/>
            <person name="Wu L."/>
            <person name="Ma J."/>
        </authorList>
    </citation>
    <scope>NUCLEOTIDE SEQUENCE [LARGE SCALE GENOMIC DNA]</scope>
    <source>
        <strain evidence="9">JCM 17705</strain>
    </source>
</reference>
<dbReference type="PROSITE" id="PS51257">
    <property type="entry name" value="PROKAR_LIPOPROTEIN"/>
    <property type="match status" value="1"/>
</dbReference>
<evidence type="ECO:0000313" key="8">
    <source>
        <dbReference type="EMBL" id="GAA4318706.1"/>
    </source>
</evidence>
<dbReference type="Pfam" id="PF07980">
    <property type="entry name" value="SusD_RagB"/>
    <property type="match status" value="1"/>
</dbReference>
<name>A0ABP8G7R2_9SPHI</name>
<evidence type="ECO:0000259" key="7">
    <source>
        <dbReference type="Pfam" id="PF14322"/>
    </source>
</evidence>
<protein>
    <submittedName>
        <fullName evidence="8">RagB/SusD family nutrient uptake outer membrane protein</fullName>
    </submittedName>
</protein>
<keyword evidence="9" id="KW-1185">Reference proteome</keyword>
<comment type="caution">
    <text evidence="8">The sequence shown here is derived from an EMBL/GenBank/DDBJ whole genome shotgun (WGS) entry which is preliminary data.</text>
</comment>
<dbReference type="Pfam" id="PF14322">
    <property type="entry name" value="SusD-like_3"/>
    <property type="match status" value="1"/>
</dbReference>
<comment type="subcellular location">
    <subcellularLocation>
        <location evidence="1">Cell outer membrane</location>
    </subcellularLocation>
</comment>
<dbReference type="RefSeq" id="WP_345210597.1">
    <property type="nucleotide sequence ID" value="NZ_BAABFT010000003.1"/>
</dbReference>
<dbReference type="InterPro" id="IPR033985">
    <property type="entry name" value="SusD-like_N"/>
</dbReference>
<keyword evidence="4" id="KW-0472">Membrane</keyword>
<keyword evidence="5" id="KW-0998">Cell outer membrane</keyword>
<evidence type="ECO:0000313" key="9">
    <source>
        <dbReference type="Proteomes" id="UP001500582"/>
    </source>
</evidence>
<evidence type="ECO:0000256" key="4">
    <source>
        <dbReference type="ARBA" id="ARBA00023136"/>
    </source>
</evidence>
<keyword evidence="3" id="KW-0732">Signal</keyword>
<evidence type="ECO:0000256" key="1">
    <source>
        <dbReference type="ARBA" id="ARBA00004442"/>
    </source>
</evidence>
<evidence type="ECO:0000256" key="2">
    <source>
        <dbReference type="ARBA" id="ARBA00006275"/>
    </source>
</evidence>
<evidence type="ECO:0000256" key="5">
    <source>
        <dbReference type="ARBA" id="ARBA00023237"/>
    </source>
</evidence>